<dbReference type="RefSeq" id="WP_105474229.1">
    <property type="nucleotide sequence ID" value="NZ_PVEO01000007.1"/>
</dbReference>
<keyword evidence="1" id="KW-0175">Coiled coil</keyword>
<evidence type="ECO:0000313" key="3">
    <source>
        <dbReference type="EMBL" id="PQV47386.1"/>
    </source>
</evidence>
<evidence type="ECO:0000256" key="2">
    <source>
        <dbReference type="SAM" id="SignalP"/>
    </source>
</evidence>
<accession>A0A362WYU7</accession>
<protein>
    <recommendedName>
        <fullName evidence="5">Adhesin domain-containing protein</fullName>
    </recommendedName>
</protein>
<evidence type="ECO:0000256" key="1">
    <source>
        <dbReference type="SAM" id="Coils"/>
    </source>
</evidence>
<feature type="chain" id="PRO_5016824968" description="Adhesin domain-containing protein" evidence="2">
    <location>
        <begin position="24"/>
        <end position="524"/>
    </location>
</feature>
<organism evidence="3 4">
    <name type="scientific">Jejuia pallidilutea</name>
    <dbReference type="NCBI Taxonomy" id="504487"/>
    <lineage>
        <taxon>Bacteria</taxon>
        <taxon>Pseudomonadati</taxon>
        <taxon>Bacteroidota</taxon>
        <taxon>Flavobacteriia</taxon>
        <taxon>Flavobacteriales</taxon>
        <taxon>Flavobacteriaceae</taxon>
        <taxon>Jejuia</taxon>
    </lineage>
</organism>
<name>A0A362WYU7_9FLAO</name>
<keyword evidence="2" id="KW-0732">Signal</keyword>
<feature type="coiled-coil region" evidence="1">
    <location>
        <begin position="263"/>
        <end position="316"/>
    </location>
</feature>
<sequence>MNSKIIILNVLLLSCFTITTLTAQEKVTKVSQLINVDKNVTIDLNTSYCNIVFDTWNKNEVQIEAFVESDELSKDELEQIAKSWQLDIDGSTNLVAINTRSSHSPNVWIADNAHYNDEVKRVLKELKYELAEMPEMNFDFSTIDIPEPPEPPKAPKFPKMPELPELPELPEGVGAVAFDYEAYKKDGDAYLEKWSKKFESTYGKEYAKKMEAWGEQFGTAWEEKFGDDYAKKMEAWGKKFGEQFGEDYAKKMEAWGERYAALMERKAERIAEQQERNAEMHERRAEVMEKMAEQRAKIAEKRAELAKKQAKQNKTRAIFINRWSDKTNHSQLKKTIIIKMPKKAKIKVDVRHGELEFASVLDDVQAHLSHTSFKAQGINGSNTSISAAYAPVFISNWNLGELNLKHVKQAELETVKHVVLNCTSSNVKINNVLNSAIVDSNIGDLKILNVADSFTNLNFIFQNNKAYIVMPEENYNMNYKGMHSYLVHPNNTSGKTDASSFSMSNTESNKTVTVNAKYSKVIIE</sequence>
<dbReference type="AlphaFoldDB" id="A0A362WYU7"/>
<comment type="caution">
    <text evidence="3">The sequence shown here is derived from an EMBL/GenBank/DDBJ whole genome shotgun (WGS) entry which is preliminary data.</text>
</comment>
<dbReference type="EMBL" id="PVEO01000007">
    <property type="protein sequence ID" value="PQV47386.1"/>
    <property type="molecule type" value="Genomic_DNA"/>
</dbReference>
<feature type="signal peptide" evidence="2">
    <location>
        <begin position="1"/>
        <end position="23"/>
    </location>
</feature>
<proteinExistence type="predicted"/>
<gene>
    <name evidence="3" type="ORF">CLV33_107171</name>
</gene>
<dbReference type="PROSITE" id="PS51257">
    <property type="entry name" value="PROKAR_LIPOPROTEIN"/>
    <property type="match status" value="1"/>
</dbReference>
<dbReference type="Proteomes" id="UP000251545">
    <property type="component" value="Unassembled WGS sequence"/>
</dbReference>
<evidence type="ECO:0008006" key="5">
    <source>
        <dbReference type="Google" id="ProtNLM"/>
    </source>
</evidence>
<reference evidence="3 4" key="1">
    <citation type="submission" date="2018-02" db="EMBL/GenBank/DDBJ databases">
        <title>Genomic Encyclopedia of Archaeal and Bacterial Type Strains, Phase II (KMG-II): from individual species to whole genera.</title>
        <authorList>
            <person name="Goeker M."/>
        </authorList>
    </citation>
    <scope>NUCLEOTIDE SEQUENCE [LARGE SCALE GENOMIC DNA]</scope>
    <source>
        <strain evidence="3 4">DSM 21165</strain>
    </source>
</reference>
<evidence type="ECO:0000313" key="4">
    <source>
        <dbReference type="Proteomes" id="UP000251545"/>
    </source>
</evidence>